<evidence type="ECO:0000313" key="7">
    <source>
        <dbReference type="EMBL" id="GAA3691426.1"/>
    </source>
</evidence>
<dbReference type="InterPro" id="IPR014757">
    <property type="entry name" value="Tscrpt_reg_IclR_C"/>
</dbReference>
<name>A0ABP7CM27_9MICC</name>
<dbReference type="InterPro" id="IPR036390">
    <property type="entry name" value="WH_DNA-bd_sf"/>
</dbReference>
<evidence type="ECO:0000259" key="6">
    <source>
        <dbReference type="PROSITE" id="PS51078"/>
    </source>
</evidence>
<dbReference type="PROSITE" id="PS51078">
    <property type="entry name" value="ICLR_ED"/>
    <property type="match status" value="1"/>
</dbReference>
<accession>A0ABP7CM27</accession>
<comment type="caution">
    <text evidence="7">The sequence shown here is derived from an EMBL/GenBank/DDBJ whole genome shotgun (WGS) entry which is preliminary data.</text>
</comment>
<dbReference type="PROSITE" id="PS51077">
    <property type="entry name" value="HTH_ICLR"/>
    <property type="match status" value="1"/>
</dbReference>
<dbReference type="RefSeq" id="WP_345152114.1">
    <property type="nucleotide sequence ID" value="NZ_BAABEO010000020.1"/>
</dbReference>
<feature type="domain" description="IclR-ED" evidence="6">
    <location>
        <begin position="101"/>
        <end position="278"/>
    </location>
</feature>
<feature type="domain" description="HTH iclR-type" evidence="5">
    <location>
        <begin position="40"/>
        <end position="100"/>
    </location>
</feature>
<dbReference type="SUPFAM" id="SSF46785">
    <property type="entry name" value="Winged helix' DNA-binding domain"/>
    <property type="match status" value="1"/>
</dbReference>
<dbReference type="Pfam" id="PF01614">
    <property type="entry name" value="IclR_C"/>
    <property type="match status" value="1"/>
</dbReference>
<evidence type="ECO:0000313" key="8">
    <source>
        <dbReference type="Proteomes" id="UP001500752"/>
    </source>
</evidence>
<dbReference type="Pfam" id="PF09339">
    <property type="entry name" value="HTH_IclR"/>
    <property type="match status" value="1"/>
</dbReference>
<dbReference type="InterPro" id="IPR036388">
    <property type="entry name" value="WH-like_DNA-bd_sf"/>
</dbReference>
<evidence type="ECO:0000256" key="3">
    <source>
        <dbReference type="ARBA" id="ARBA00023163"/>
    </source>
</evidence>
<keyword evidence="3" id="KW-0804">Transcription</keyword>
<evidence type="ECO:0000256" key="1">
    <source>
        <dbReference type="ARBA" id="ARBA00023015"/>
    </source>
</evidence>
<organism evidence="7 8">
    <name type="scientific">Arthrobacter ginkgonis</name>
    <dbReference type="NCBI Taxonomy" id="1630594"/>
    <lineage>
        <taxon>Bacteria</taxon>
        <taxon>Bacillati</taxon>
        <taxon>Actinomycetota</taxon>
        <taxon>Actinomycetes</taxon>
        <taxon>Micrococcales</taxon>
        <taxon>Micrococcaceae</taxon>
        <taxon>Arthrobacter</taxon>
    </lineage>
</organism>
<proteinExistence type="predicted"/>
<keyword evidence="1" id="KW-0805">Transcription regulation</keyword>
<dbReference type="InterPro" id="IPR005471">
    <property type="entry name" value="Tscrpt_reg_IclR_N"/>
</dbReference>
<gene>
    <name evidence="7" type="ORF">GCM10023081_31100</name>
</gene>
<protein>
    <submittedName>
        <fullName evidence="7">IclR family transcriptional regulator</fullName>
    </submittedName>
</protein>
<dbReference type="InterPro" id="IPR050707">
    <property type="entry name" value="HTH_MetabolicPath_Reg"/>
</dbReference>
<dbReference type="PANTHER" id="PTHR30136:SF35">
    <property type="entry name" value="HTH-TYPE TRANSCRIPTIONAL REGULATOR RV1719"/>
    <property type="match status" value="1"/>
</dbReference>
<dbReference type="EMBL" id="BAABEO010000020">
    <property type="protein sequence ID" value="GAA3691426.1"/>
    <property type="molecule type" value="Genomic_DNA"/>
</dbReference>
<keyword evidence="2" id="KW-0238">DNA-binding</keyword>
<dbReference type="SMART" id="SM00346">
    <property type="entry name" value="HTH_ICLR"/>
    <property type="match status" value="1"/>
</dbReference>
<keyword evidence="8" id="KW-1185">Reference proteome</keyword>
<evidence type="ECO:0000256" key="2">
    <source>
        <dbReference type="ARBA" id="ARBA00023125"/>
    </source>
</evidence>
<sequence>MPRSAEHNTTAPDDPALHAGTGGAPEGLAMRPPEGPQPPIESVDRALQLARVLRHEGALTVTDAAELLGVAPSTAHRILTALTFRGFAVQDRERRYLAGPELGAGSPTAIAHSALRALARPTLEHLHEVLGETVALVVLQKQSIRFLDSIEDTAQSLRVSLPLDGTFPAHKAAAGKALLSLLRNEAIDALYAEAGPEGPHPATLKRQLAAVRRTGYGSSFDEIGPGVAALGVAIPLGARPFSAFAVAIPAARYDRDRLPQIVGALNEAAMDAAKRLTSHS</sequence>
<reference evidence="8" key="1">
    <citation type="journal article" date="2019" name="Int. J. Syst. Evol. Microbiol.">
        <title>The Global Catalogue of Microorganisms (GCM) 10K type strain sequencing project: providing services to taxonomists for standard genome sequencing and annotation.</title>
        <authorList>
            <consortium name="The Broad Institute Genomics Platform"/>
            <consortium name="The Broad Institute Genome Sequencing Center for Infectious Disease"/>
            <person name="Wu L."/>
            <person name="Ma J."/>
        </authorList>
    </citation>
    <scope>NUCLEOTIDE SEQUENCE [LARGE SCALE GENOMIC DNA]</scope>
    <source>
        <strain evidence="8">JCM 30742</strain>
    </source>
</reference>
<dbReference type="PANTHER" id="PTHR30136">
    <property type="entry name" value="HELIX-TURN-HELIX TRANSCRIPTIONAL REGULATOR, ICLR FAMILY"/>
    <property type="match status" value="1"/>
</dbReference>
<evidence type="ECO:0000256" key="4">
    <source>
        <dbReference type="SAM" id="MobiDB-lite"/>
    </source>
</evidence>
<dbReference type="Gene3D" id="1.10.10.10">
    <property type="entry name" value="Winged helix-like DNA-binding domain superfamily/Winged helix DNA-binding domain"/>
    <property type="match status" value="1"/>
</dbReference>
<dbReference type="SUPFAM" id="SSF55781">
    <property type="entry name" value="GAF domain-like"/>
    <property type="match status" value="1"/>
</dbReference>
<dbReference type="InterPro" id="IPR029016">
    <property type="entry name" value="GAF-like_dom_sf"/>
</dbReference>
<feature type="region of interest" description="Disordered" evidence="4">
    <location>
        <begin position="1"/>
        <end position="40"/>
    </location>
</feature>
<evidence type="ECO:0000259" key="5">
    <source>
        <dbReference type="PROSITE" id="PS51077"/>
    </source>
</evidence>
<dbReference type="Gene3D" id="3.30.450.40">
    <property type="match status" value="1"/>
</dbReference>
<dbReference type="Proteomes" id="UP001500752">
    <property type="component" value="Unassembled WGS sequence"/>
</dbReference>